<dbReference type="KEGG" id="mvu:Metvu_0382"/>
<organism evidence="11 12">
    <name type="scientific">Methanocaldococcus vulcanius (strain ATCC 700851 / DSM 12094 / M7)</name>
    <name type="common">Methanococcus vulcanius</name>
    <dbReference type="NCBI Taxonomy" id="579137"/>
    <lineage>
        <taxon>Archaea</taxon>
        <taxon>Methanobacteriati</taxon>
        <taxon>Methanobacteriota</taxon>
        <taxon>Methanomada group</taxon>
        <taxon>Methanococci</taxon>
        <taxon>Methanococcales</taxon>
        <taxon>Methanocaldococcaceae</taxon>
        <taxon>Methanocaldococcus</taxon>
    </lineage>
</organism>
<dbReference type="InterPro" id="IPR011066">
    <property type="entry name" value="MscS_channel_C_sf"/>
</dbReference>
<dbReference type="OrthoDB" id="121853at2157"/>
<evidence type="ECO:0000256" key="3">
    <source>
        <dbReference type="ARBA" id="ARBA00022475"/>
    </source>
</evidence>
<sequence length="362" mass="40856">MTIMQMISYVISNNSLTNYVLSIISILVSIIIGKYANALIERIADKLHEKSGIELDELLVRALSLPVAIAIILAGFYFGVNFLYLPLSLKTTTNEGILTAFILCIIVFLDRFFTELVERYLAHTISKKTKKDVDDQFVVLTKKLVRLIVWVIGLLLILSNLGYDIKTLLAGLGIGGLAVALASQNLVSNLIAGLIIITDKPFKIGNWITFSGGSGIVEDIGIRSTKIRSQDNSIIVVPNSKLIDDVIQNVPSKNKWRVITTIGITYSTPVEKIKKAEEIIKNILLNHPNVEEEPITVYFKEYGDWSLNIQVVYYVKNFKYDGYRRYINTVNEINLKIKEEFDKEGIEFAFPTYTVYLKFDNQ</sequence>
<comment type="subcellular location">
    <subcellularLocation>
        <location evidence="1">Cell membrane</location>
        <topology evidence="1">Multi-pass membrane protein</topology>
    </subcellularLocation>
</comment>
<feature type="domain" description="Mechanosensitive ion channel transmembrane helices 2/3" evidence="10">
    <location>
        <begin position="143"/>
        <end position="184"/>
    </location>
</feature>
<evidence type="ECO:0000256" key="1">
    <source>
        <dbReference type="ARBA" id="ARBA00004651"/>
    </source>
</evidence>
<dbReference type="PANTHER" id="PTHR30566:SF5">
    <property type="entry name" value="MECHANOSENSITIVE ION CHANNEL PROTEIN 1, MITOCHONDRIAL-RELATED"/>
    <property type="match status" value="1"/>
</dbReference>
<protein>
    <submittedName>
        <fullName evidence="11">MscS Mechanosensitive ion channel</fullName>
    </submittedName>
</protein>
<evidence type="ECO:0000256" key="5">
    <source>
        <dbReference type="ARBA" id="ARBA00022989"/>
    </source>
</evidence>
<keyword evidence="4 7" id="KW-0812">Transmembrane</keyword>
<dbReference type="Gene3D" id="1.10.287.1260">
    <property type="match status" value="1"/>
</dbReference>
<dbReference type="PROSITE" id="PS01246">
    <property type="entry name" value="UPF0003"/>
    <property type="match status" value="1"/>
</dbReference>
<dbReference type="PANTHER" id="PTHR30566">
    <property type="entry name" value="YNAI-RELATED MECHANOSENSITIVE ION CHANNEL"/>
    <property type="match status" value="1"/>
</dbReference>
<keyword evidence="5 7" id="KW-1133">Transmembrane helix</keyword>
<keyword evidence="3" id="KW-1003">Cell membrane</keyword>
<dbReference type="Pfam" id="PF21082">
    <property type="entry name" value="MS_channel_3rd"/>
    <property type="match status" value="1"/>
</dbReference>
<comment type="similarity">
    <text evidence="2">Belongs to the MscS (TC 1.A.23) family.</text>
</comment>
<dbReference type="STRING" id="579137.Metvu_0382"/>
<dbReference type="GO" id="GO:0055085">
    <property type="term" value="P:transmembrane transport"/>
    <property type="evidence" value="ECO:0007669"/>
    <property type="project" value="InterPro"/>
</dbReference>
<dbReference type="InterPro" id="IPR023408">
    <property type="entry name" value="MscS_beta-dom_sf"/>
</dbReference>
<evidence type="ECO:0000256" key="7">
    <source>
        <dbReference type="SAM" id="Phobius"/>
    </source>
</evidence>
<feature type="domain" description="Mechanosensitive ion channel MscS C-terminal" evidence="9">
    <location>
        <begin position="259"/>
        <end position="348"/>
    </location>
</feature>
<dbReference type="SUPFAM" id="SSF50182">
    <property type="entry name" value="Sm-like ribonucleoproteins"/>
    <property type="match status" value="1"/>
</dbReference>
<evidence type="ECO:0000256" key="2">
    <source>
        <dbReference type="ARBA" id="ARBA00008017"/>
    </source>
</evidence>
<feature type="transmembrane region" description="Helical" evidence="7">
    <location>
        <begin position="58"/>
        <end position="84"/>
    </location>
</feature>
<dbReference type="Proteomes" id="UP000002063">
    <property type="component" value="Chromosome"/>
</dbReference>
<dbReference type="InterPro" id="IPR010920">
    <property type="entry name" value="LSM_dom_sf"/>
</dbReference>
<dbReference type="InterPro" id="IPR006686">
    <property type="entry name" value="MscS_channel_CS"/>
</dbReference>
<keyword evidence="12" id="KW-1185">Reference proteome</keyword>
<dbReference type="Gene3D" id="2.30.30.60">
    <property type="match status" value="1"/>
</dbReference>
<name>C9RF93_METVM</name>
<evidence type="ECO:0000313" key="12">
    <source>
        <dbReference type="Proteomes" id="UP000002063"/>
    </source>
</evidence>
<dbReference type="Pfam" id="PF21088">
    <property type="entry name" value="MS_channel_1st"/>
    <property type="match status" value="1"/>
</dbReference>
<dbReference type="SUPFAM" id="SSF82861">
    <property type="entry name" value="Mechanosensitive channel protein MscS (YggB), transmembrane region"/>
    <property type="match status" value="1"/>
</dbReference>
<evidence type="ECO:0000259" key="8">
    <source>
        <dbReference type="Pfam" id="PF00924"/>
    </source>
</evidence>
<evidence type="ECO:0000313" key="11">
    <source>
        <dbReference type="EMBL" id="ACX72245.1"/>
    </source>
</evidence>
<dbReference type="InterPro" id="IPR049278">
    <property type="entry name" value="MS_channel_C"/>
</dbReference>
<feature type="transmembrane region" description="Helical" evidence="7">
    <location>
        <begin position="169"/>
        <end position="197"/>
    </location>
</feature>
<dbReference type="EMBL" id="CP001787">
    <property type="protein sequence ID" value="ACX72245.1"/>
    <property type="molecule type" value="Genomic_DNA"/>
</dbReference>
<evidence type="ECO:0000259" key="9">
    <source>
        <dbReference type="Pfam" id="PF21082"/>
    </source>
</evidence>
<dbReference type="InterPro" id="IPR011014">
    <property type="entry name" value="MscS_channel_TM-2"/>
</dbReference>
<proteinExistence type="inferred from homology"/>
<evidence type="ECO:0000256" key="6">
    <source>
        <dbReference type="ARBA" id="ARBA00023136"/>
    </source>
</evidence>
<dbReference type="InterPro" id="IPR006685">
    <property type="entry name" value="MscS_channel_2nd"/>
</dbReference>
<dbReference type="HOGENOM" id="CLU_037945_0_1_2"/>
<accession>C9RF93</accession>
<dbReference type="Pfam" id="PF00924">
    <property type="entry name" value="MS_channel_2nd"/>
    <property type="match status" value="1"/>
</dbReference>
<dbReference type="RefSeq" id="WP_012819789.1">
    <property type="nucleotide sequence ID" value="NC_013407.1"/>
</dbReference>
<dbReference type="Gene3D" id="3.30.70.100">
    <property type="match status" value="1"/>
</dbReference>
<evidence type="ECO:0000256" key="4">
    <source>
        <dbReference type="ARBA" id="ARBA00022692"/>
    </source>
</evidence>
<dbReference type="AlphaFoldDB" id="C9RF93"/>
<gene>
    <name evidence="11" type="ordered locus">Metvu_0382</name>
</gene>
<feature type="transmembrane region" description="Helical" evidence="7">
    <location>
        <begin position="96"/>
        <end position="113"/>
    </location>
</feature>
<feature type="transmembrane region" description="Helical" evidence="7">
    <location>
        <begin position="144"/>
        <end position="163"/>
    </location>
</feature>
<dbReference type="GO" id="GO:0005886">
    <property type="term" value="C:plasma membrane"/>
    <property type="evidence" value="ECO:0007669"/>
    <property type="project" value="UniProtKB-SubCell"/>
</dbReference>
<dbReference type="eggNOG" id="arCOG01568">
    <property type="taxonomic scope" value="Archaea"/>
</dbReference>
<keyword evidence="6 7" id="KW-0472">Membrane</keyword>
<dbReference type="SUPFAM" id="SSF82689">
    <property type="entry name" value="Mechanosensitive channel protein MscS (YggB), C-terminal domain"/>
    <property type="match status" value="1"/>
</dbReference>
<feature type="domain" description="Mechanosensitive ion channel MscS" evidence="8">
    <location>
        <begin position="185"/>
        <end position="250"/>
    </location>
</feature>
<dbReference type="GeneID" id="8512714"/>
<evidence type="ECO:0000259" key="10">
    <source>
        <dbReference type="Pfam" id="PF21088"/>
    </source>
</evidence>
<feature type="transmembrane region" description="Helical" evidence="7">
    <location>
        <begin position="16"/>
        <end position="37"/>
    </location>
</feature>
<reference evidence="11" key="1">
    <citation type="submission" date="2009-10" db="EMBL/GenBank/DDBJ databases">
        <title>Complete sequence of chromosome of Methanocaldococcus vulcanius M7.</title>
        <authorList>
            <consortium name="US DOE Joint Genome Institute"/>
            <person name="Lucas S."/>
            <person name="Copeland A."/>
            <person name="Lapidus A."/>
            <person name="Glavina del Rio T."/>
            <person name="Dalin E."/>
            <person name="Tice H."/>
            <person name="Bruce D."/>
            <person name="Goodwin L."/>
            <person name="Pitluck S."/>
            <person name="Lcollab F.I."/>
            <person name="Brettin T."/>
            <person name="Detter J.C."/>
            <person name="Han C."/>
            <person name="Tapia R."/>
            <person name="Kuske C.R."/>
            <person name="Schmutz J."/>
            <person name="Larimer F."/>
            <person name="Land M."/>
            <person name="Hauser L."/>
            <person name="Kyrpides N."/>
            <person name="Ovchinikova G."/>
            <person name="Sieprawska-Lupa M."/>
            <person name="Whitman W.B."/>
            <person name="Woyke T."/>
        </authorList>
    </citation>
    <scope>NUCLEOTIDE SEQUENCE [LARGE SCALE GENOMIC DNA]</scope>
    <source>
        <strain evidence="11">M7</strain>
    </source>
</reference>
<dbReference type="InterPro" id="IPR049142">
    <property type="entry name" value="MS_channel_1st"/>
</dbReference>